<dbReference type="HAMAP" id="MF_00634">
    <property type="entry name" value="UPF0235"/>
    <property type="match status" value="1"/>
</dbReference>
<dbReference type="GO" id="GO:0005737">
    <property type="term" value="C:cytoplasm"/>
    <property type="evidence" value="ECO:0007669"/>
    <property type="project" value="TreeGrafter"/>
</dbReference>
<keyword evidence="5" id="KW-1185">Reference proteome</keyword>
<organism evidence="4 5">
    <name type="scientific">Solidesulfovibrio aerotolerans</name>
    <dbReference type="NCBI Taxonomy" id="295255"/>
    <lineage>
        <taxon>Bacteria</taxon>
        <taxon>Pseudomonadati</taxon>
        <taxon>Thermodesulfobacteriota</taxon>
        <taxon>Desulfovibrionia</taxon>
        <taxon>Desulfovibrionales</taxon>
        <taxon>Desulfovibrionaceae</taxon>
        <taxon>Solidesulfovibrio</taxon>
    </lineage>
</organism>
<evidence type="ECO:0000256" key="2">
    <source>
        <dbReference type="HAMAP-Rule" id="MF_00634"/>
    </source>
</evidence>
<comment type="caution">
    <text evidence="4">The sequence shown here is derived from an EMBL/GenBank/DDBJ whole genome shotgun (WGS) entry which is preliminary data.</text>
</comment>
<dbReference type="InterPro" id="IPR003746">
    <property type="entry name" value="DUF167"/>
</dbReference>
<dbReference type="InterPro" id="IPR036591">
    <property type="entry name" value="YggU-like_sf"/>
</dbReference>
<feature type="compositionally biased region" description="Low complexity" evidence="3">
    <location>
        <begin position="1"/>
        <end position="11"/>
    </location>
</feature>
<dbReference type="PANTHER" id="PTHR13420:SF7">
    <property type="entry name" value="UPF0235 PROTEIN C15ORF40"/>
    <property type="match status" value="1"/>
</dbReference>
<dbReference type="NCBIfam" id="TIGR00251">
    <property type="entry name" value="DUF167 family protein"/>
    <property type="match status" value="1"/>
</dbReference>
<gene>
    <name evidence="4" type="ORF">GTA51_05785</name>
</gene>
<dbReference type="Proteomes" id="UP000482487">
    <property type="component" value="Unassembled WGS sequence"/>
</dbReference>
<dbReference type="Pfam" id="PF02594">
    <property type="entry name" value="DUF167"/>
    <property type="match status" value="1"/>
</dbReference>
<dbReference type="EMBL" id="WVUD01000006">
    <property type="protein sequence ID" value="MYL82646.1"/>
    <property type="molecule type" value="Genomic_DNA"/>
</dbReference>
<dbReference type="OrthoDB" id="9800587at2"/>
<sequence>MAARRGAGRAGKAADGRPGEQGKLADGTAPGGELPVFALAAGPGAWTLRVAVTPGGAKDALAGLAEDRLRVRLRAKAVEGRANAALTDFLADRLGLKARQVTIVSGDKSRKKTIRLETESEPDWSAMTETG</sequence>
<name>A0A7C9IL27_9BACT</name>
<dbReference type="PANTHER" id="PTHR13420">
    <property type="entry name" value="UPF0235 PROTEIN C15ORF40"/>
    <property type="match status" value="1"/>
</dbReference>
<proteinExistence type="inferred from homology"/>
<dbReference type="SMART" id="SM01152">
    <property type="entry name" value="DUF167"/>
    <property type="match status" value="1"/>
</dbReference>
<dbReference type="Gene3D" id="3.30.1200.10">
    <property type="entry name" value="YggU-like"/>
    <property type="match status" value="1"/>
</dbReference>
<evidence type="ECO:0000256" key="3">
    <source>
        <dbReference type="SAM" id="MobiDB-lite"/>
    </source>
</evidence>
<accession>A0A7C9IL27</accession>
<feature type="region of interest" description="Disordered" evidence="3">
    <location>
        <begin position="1"/>
        <end position="29"/>
    </location>
</feature>
<reference evidence="4 5" key="1">
    <citation type="submission" date="2020-01" db="EMBL/GenBank/DDBJ databases">
        <title>Genome sequence of Desulfovibrio aerotolerans DSM 16695(T).</title>
        <authorList>
            <person name="Karnachuk O."/>
            <person name="Avakyan M."/>
            <person name="Mardanov A."/>
            <person name="Kadnikov V."/>
            <person name="Ravin N."/>
        </authorList>
    </citation>
    <scope>NUCLEOTIDE SEQUENCE [LARGE SCALE GENOMIC DNA]</scope>
    <source>
        <strain evidence="4 5">DSM 16695</strain>
    </source>
</reference>
<comment type="similarity">
    <text evidence="1 2">Belongs to the UPF0235 family.</text>
</comment>
<protein>
    <recommendedName>
        <fullName evidence="2">UPF0235 protein GTA51_05785</fullName>
    </recommendedName>
</protein>
<evidence type="ECO:0000313" key="4">
    <source>
        <dbReference type="EMBL" id="MYL82646.1"/>
    </source>
</evidence>
<dbReference type="SUPFAM" id="SSF69786">
    <property type="entry name" value="YggU-like"/>
    <property type="match status" value="1"/>
</dbReference>
<evidence type="ECO:0000313" key="5">
    <source>
        <dbReference type="Proteomes" id="UP000482487"/>
    </source>
</evidence>
<dbReference type="RefSeq" id="WP_160959438.1">
    <property type="nucleotide sequence ID" value="NZ_WVUD01000006.1"/>
</dbReference>
<evidence type="ECO:0000256" key="1">
    <source>
        <dbReference type="ARBA" id="ARBA00010364"/>
    </source>
</evidence>
<dbReference type="AlphaFoldDB" id="A0A7C9IL27"/>